<feature type="signal peptide" evidence="1">
    <location>
        <begin position="1"/>
        <end position="23"/>
    </location>
</feature>
<evidence type="ECO:0000313" key="2">
    <source>
        <dbReference type="EMBL" id="MQL70455.1"/>
    </source>
</evidence>
<gene>
    <name evidence="2" type="ORF">Taro_002767</name>
</gene>
<dbReference type="AlphaFoldDB" id="A0A843THG0"/>
<keyword evidence="3" id="KW-1185">Reference proteome</keyword>
<evidence type="ECO:0000313" key="3">
    <source>
        <dbReference type="Proteomes" id="UP000652761"/>
    </source>
</evidence>
<protein>
    <recommendedName>
        <fullName evidence="4">Secreted protein</fullName>
    </recommendedName>
</protein>
<name>A0A843THG0_COLES</name>
<comment type="caution">
    <text evidence="2">The sequence shown here is derived from an EMBL/GenBank/DDBJ whole genome shotgun (WGS) entry which is preliminary data.</text>
</comment>
<sequence length="107" mass="11697">MPGRPKILCFCVLVCTLCRQVVGSPCVAAKLLGLERRALSWSRCALVLEPSCSSACEFAEFTSCLWSRSSCLSPRFLLVVELKEVGVVVLQVVCTSVKGSSVVRRWT</sequence>
<feature type="chain" id="PRO_5032578576" description="Secreted protein" evidence="1">
    <location>
        <begin position="24"/>
        <end position="107"/>
    </location>
</feature>
<evidence type="ECO:0000256" key="1">
    <source>
        <dbReference type="SAM" id="SignalP"/>
    </source>
</evidence>
<dbReference type="EMBL" id="NMUH01000068">
    <property type="protein sequence ID" value="MQL70455.1"/>
    <property type="molecule type" value="Genomic_DNA"/>
</dbReference>
<dbReference type="Proteomes" id="UP000652761">
    <property type="component" value="Unassembled WGS sequence"/>
</dbReference>
<evidence type="ECO:0008006" key="4">
    <source>
        <dbReference type="Google" id="ProtNLM"/>
    </source>
</evidence>
<reference evidence="2" key="1">
    <citation type="submission" date="2017-07" db="EMBL/GenBank/DDBJ databases">
        <title>Taro Niue Genome Assembly and Annotation.</title>
        <authorList>
            <person name="Atibalentja N."/>
            <person name="Keating K."/>
            <person name="Fields C.J."/>
        </authorList>
    </citation>
    <scope>NUCLEOTIDE SEQUENCE</scope>
    <source>
        <strain evidence="2">Niue_2</strain>
        <tissue evidence="2">Leaf</tissue>
    </source>
</reference>
<organism evidence="2 3">
    <name type="scientific">Colocasia esculenta</name>
    <name type="common">Wild taro</name>
    <name type="synonym">Arum esculentum</name>
    <dbReference type="NCBI Taxonomy" id="4460"/>
    <lineage>
        <taxon>Eukaryota</taxon>
        <taxon>Viridiplantae</taxon>
        <taxon>Streptophyta</taxon>
        <taxon>Embryophyta</taxon>
        <taxon>Tracheophyta</taxon>
        <taxon>Spermatophyta</taxon>
        <taxon>Magnoliopsida</taxon>
        <taxon>Liliopsida</taxon>
        <taxon>Araceae</taxon>
        <taxon>Aroideae</taxon>
        <taxon>Colocasieae</taxon>
        <taxon>Colocasia</taxon>
    </lineage>
</organism>
<keyword evidence="1" id="KW-0732">Signal</keyword>
<proteinExistence type="predicted"/>
<accession>A0A843THG0</accession>